<proteinExistence type="predicted"/>
<reference evidence="1 2" key="1">
    <citation type="submission" date="2017-07" db="EMBL/GenBank/DDBJ databases">
        <authorList>
            <person name="Talla V."/>
            <person name="Backstrom N."/>
        </authorList>
    </citation>
    <scope>NUCLEOTIDE SEQUENCE [LARGE SCALE GENOMIC DNA]</scope>
</reference>
<dbReference type="SUPFAM" id="SSF56219">
    <property type="entry name" value="DNase I-like"/>
    <property type="match status" value="1"/>
</dbReference>
<evidence type="ECO:0000313" key="1">
    <source>
        <dbReference type="EMBL" id="VVC88978.1"/>
    </source>
</evidence>
<keyword evidence="2" id="KW-1185">Reference proteome</keyword>
<evidence type="ECO:0000313" key="2">
    <source>
        <dbReference type="Proteomes" id="UP000324832"/>
    </source>
</evidence>
<protein>
    <recommendedName>
        <fullName evidence="3">Endonuclease/exonuclease/phosphatase domain-containing protein</fullName>
    </recommendedName>
</protein>
<dbReference type="InterPro" id="IPR036691">
    <property type="entry name" value="Endo/exonu/phosph_ase_sf"/>
</dbReference>
<name>A0A5E4PVM9_9NEOP</name>
<accession>A0A5E4PVM9</accession>
<gene>
    <name evidence="1" type="ORF">LSINAPIS_LOCUS2217</name>
</gene>
<dbReference type="Proteomes" id="UP000324832">
    <property type="component" value="Unassembled WGS sequence"/>
</dbReference>
<dbReference type="Gene3D" id="3.60.10.10">
    <property type="entry name" value="Endonuclease/exonuclease/phosphatase"/>
    <property type="match status" value="1"/>
</dbReference>
<evidence type="ECO:0008006" key="3">
    <source>
        <dbReference type="Google" id="ProtNLM"/>
    </source>
</evidence>
<organism evidence="1 2">
    <name type="scientific">Leptidea sinapis</name>
    <dbReference type="NCBI Taxonomy" id="189913"/>
    <lineage>
        <taxon>Eukaryota</taxon>
        <taxon>Metazoa</taxon>
        <taxon>Ecdysozoa</taxon>
        <taxon>Arthropoda</taxon>
        <taxon>Hexapoda</taxon>
        <taxon>Insecta</taxon>
        <taxon>Pterygota</taxon>
        <taxon>Neoptera</taxon>
        <taxon>Endopterygota</taxon>
        <taxon>Lepidoptera</taxon>
        <taxon>Glossata</taxon>
        <taxon>Ditrysia</taxon>
        <taxon>Papilionoidea</taxon>
        <taxon>Pieridae</taxon>
        <taxon>Dismorphiinae</taxon>
        <taxon>Leptidea</taxon>
    </lineage>
</organism>
<dbReference type="EMBL" id="FZQP02000437">
    <property type="protein sequence ID" value="VVC88978.1"/>
    <property type="molecule type" value="Genomic_DNA"/>
</dbReference>
<sequence>MGDLNAHPGARFGNQLNKFCEEMLWEWTDYSKLGNNSDIYTFQCFATGSRRWLDHCITTKAAWDTVVGAYVTHDVRSSDHHPLSIECNISGLTLSSATSCGPDSLKIEVMWVHQNQASIVIGIDMSVINTSLIDFIWEARRKQSIPRKRKSVKINPKFSHHFNISFVHVHLVTVCHDF</sequence>
<dbReference type="AlphaFoldDB" id="A0A5E4PVM9"/>